<dbReference type="PANTHER" id="PTHR30012">
    <property type="entry name" value="GENERAL SECRETION PATHWAY PROTEIN"/>
    <property type="match status" value="1"/>
</dbReference>
<dbReference type="InterPro" id="IPR042094">
    <property type="entry name" value="T2SS_GspF_sf"/>
</dbReference>
<sequence length="96" mass="10418">MKRFTYKAKDKSGSVVTGEVEASSAQVAAKLVRARGLTVIAITPRRESLLTLIQKFRDRITLGDVATFTRQLATMVNAGLPITQALLILRSQSKGS</sequence>
<protein>
    <submittedName>
        <fullName evidence="1">Type II secretion system protein</fullName>
    </submittedName>
</protein>
<organism evidence="1 2">
    <name type="scientific">Candidatus Woesebacteria bacterium GW2011_GWF2_46_8</name>
    <dbReference type="NCBI Taxonomy" id="1618604"/>
    <lineage>
        <taxon>Bacteria</taxon>
        <taxon>Candidatus Woeseibacteriota</taxon>
    </lineage>
</organism>
<name>A0A0G1QSI5_9BACT</name>
<dbReference type="InterPro" id="IPR003004">
    <property type="entry name" value="GspF/PilC"/>
</dbReference>
<proteinExistence type="predicted"/>
<reference evidence="1 2" key="1">
    <citation type="journal article" date="2015" name="Nature">
        <title>rRNA introns, odd ribosomes, and small enigmatic genomes across a large radiation of phyla.</title>
        <authorList>
            <person name="Brown C.T."/>
            <person name="Hug L.A."/>
            <person name="Thomas B.C."/>
            <person name="Sharon I."/>
            <person name="Castelle C.J."/>
            <person name="Singh A."/>
            <person name="Wilkins M.J."/>
            <person name="Williams K.H."/>
            <person name="Banfield J.F."/>
        </authorList>
    </citation>
    <scope>NUCLEOTIDE SEQUENCE [LARGE SCALE GENOMIC DNA]</scope>
</reference>
<gene>
    <name evidence="1" type="ORF">UX67_C0025G0007</name>
</gene>
<evidence type="ECO:0000313" key="1">
    <source>
        <dbReference type="EMBL" id="KKU47981.1"/>
    </source>
</evidence>
<accession>A0A0G1QSI5</accession>
<evidence type="ECO:0000313" key="2">
    <source>
        <dbReference type="Proteomes" id="UP000034831"/>
    </source>
</evidence>
<comment type="caution">
    <text evidence="1">The sequence shown here is derived from an EMBL/GenBank/DDBJ whole genome shotgun (WGS) entry which is preliminary data.</text>
</comment>
<dbReference type="PANTHER" id="PTHR30012:SF0">
    <property type="entry name" value="TYPE II SECRETION SYSTEM PROTEIN F-RELATED"/>
    <property type="match status" value="1"/>
</dbReference>
<dbReference type="Proteomes" id="UP000034831">
    <property type="component" value="Unassembled WGS sequence"/>
</dbReference>
<feature type="non-terminal residue" evidence="1">
    <location>
        <position position="96"/>
    </location>
</feature>
<dbReference type="AlphaFoldDB" id="A0A0G1QSI5"/>
<dbReference type="Gene3D" id="1.20.81.30">
    <property type="entry name" value="Type II secretion system (T2SS), domain F"/>
    <property type="match status" value="1"/>
</dbReference>
<dbReference type="EMBL" id="LCNC01000025">
    <property type="protein sequence ID" value="KKU47981.1"/>
    <property type="molecule type" value="Genomic_DNA"/>
</dbReference>